<dbReference type="SUPFAM" id="SSF81383">
    <property type="entry name" value="F-box domain"/>
    <property type="match status" value="1"/>
</dbReference>
<organism evidence="2 3">
    <name type="scientific">Quercus suber</name>
    <name type="common">Cork oak</name>
    <dbReference type="NCBI Taxonomy" id="58331"/>
    <lineage>
        <taxon>Eukaryota</taxon>
        <taxon>Viridiplantae</taxon>
        <taxon>Streptophyta</taxon>
        <taxon>Embryophyta</taxon>
        <taxon>Tracheophyta</taxon>
        <taxon>Spermatophyta</taxon>
        <taxon>Magnoliopsida</taxon>
        <taxon>eudicotyledons</taxon>
        <taxon>Gunneridae</taxon>
        <taxon>Pentapetalae</taxon>
        <taxon>rosids</taxon>
        <taxon>fabids</taxon>
        <taxon>Fagales</taxon>
        <taxon>Fagaceae</taxon>
        <taxon>Quercus</taxon>
    </lineage>
</organism>
<proteinExistence type="predicted"/>
<evidence type="ECO:0000259" key="1">
    <source>
        <dbReference type="SMART" id="SM00256"/>
    </source>
</evidence>
<dbReference type="InterPro" id="IPR001810">
    <property type="entry name" value="F-box_dom"/>
</dbReference>
<dbReference type="InterPro" id="IPR036047">
    <property type="entry name" value="F-box-like_dom_sf"/>
</dbReference>
<dbReference type="Gene3D" id="1.20.1280.50">
    <property type="match status" value="1"/>
</dbReference>
<evidence type="ECO:0000313" key="3">
    <source>
        <dbReference type="Proteomes" id="UP000237347"/>
    </source>
</evidence>
<protein>
    <submittedName>
        <fullName evidence="2">F-box/lrr-repeat/kelch-repeat protein</fullName>
    </submittedName>
</protein>
<gene>
    <name evidence="2" type="ORF">CFP56_017555</name>
</gene>
<dbReference type="Pfam" id="PF00646">
    <property type="entry name" value="F-box"/>
    <property type="match status" value="1"/>
</dbReference>
<evidence type="ECO:0000313" key="2">
    <source>
        <dbReference type="EMBL" id="KAK7839746.1"/>
    </source>
</evidence>
<feature type="domain" description="F-box" evidence="1">
    <location>
        <begin position="6"/>
        <end position="46"/>
    </location>
</feature>
<comment type="caution">
    <text evidence="2">The sequence shown here is derived from an EMBL/GenBank/DDBJ whole genome shotgun (WGS) entry which is preliminary data.</text>
</comment>
<keyword evidence="3" id="KW-1185">Reference proteome</keyword>
<dbReference type="EMBL" id="PKMF04000276">
    <property type="protein sequence ID" value="KAK7839746.1"/>
    <property type="molecule type" value="Genomic_DNA"/>
</dbReference>
<dbReference type="AlphaFoldDB" id="A0AAW0KMD2"/>
<dbReference type="Proteomes" id="UP000237347">
    <property type="component" value="Unassembled WGS sequence"/>
</dbReference>
<dbReference type="SMART" id="SM00256">
    <property type="entry name" value="FBOX"/>
    <property type="match status" value="1"/>
</dbReference>
<accession>A0AAW0KMD2</accession>
<sequence>MTNKILSKDLVINILLWRPAMSLLRFKGVCKSWYVLITGQNFINKHLLHNQTTFPIGLL</sequence>
<name>A0AAW0KMD2_QUESU</name>
<reference evidence="2 3" key="1">
    <citation type="journal article" date="2018" name="Sci. Data">
        <title>The draft genome sequence of cork oak.</title>
        <authorList>
            <person name="Ramos A.M."/>
            <person name="Usie A."/>
            <person name="Barbosa P."/>
            <person name="Barros P.M."/>
            <person name="Capote T."/>
            <person name="Chaves I."/>
            <person name="Simoes F."/>
            <person name="Abreu I."/>
            <person name="Carrasquinho I."/>
            <person name="Faro C."/>
            <person name="Guimaraes J.B."/>
            <person name="Mendonca D."/>
            <person name="Nobrega F."/>
            <person name="Rodrigues L."/>
            <person name="Saibo N.J.M."/>
            <person name="Varela M.C."/>
            <person name="Egas C."/>
            <person name="Matos J."/>
            <person name="Miguel C.M."/>
            <person name="Oliveira M.M."/>
            <person name="Ricardo C.P."/>
            <person name="Goncalves S."/>
        </authorList>
    </citation>
    <scope>NUCLEOTIDE SEQUENCE [LARGE SCALE GENOMIC DNA]</scope>
    <source>
        <strain evidence="3">cv. HL8</strain>
    </source>
</reference>